<dbReference type="InterPro" id="IPR036652">
    <property type="entry name" value="YjeF_N_dom_sf"/>
</dbReference>
<dbReference type="InterPro" id="IPR032976">
    <property type="entry name" value="YJEFN_prot_NAXE-like"/>
</dbReference>
<feature type="region of interest" description="Disordered" evidence="1">
    <location>
        <begin position="1"/>
        <end position="22"/>
    </location>
</feature>
<organism evidence="3">
    <name type="scientific">Castor canadensis</name>
    <name type="common">American beaver</name>
    <dbReference type="NCBI Taxonomy" id="51338"/>
    <lineage>
        <taxon>Eukaryota</taxon>
        <taxon>Metazoa</taxon>
        <taxon>Chordata</taxon>
        <taxon>Craniata</taxon>
        <taxon>Vertebrata</taxon>
        <taxon>Euteleostomi</taxon>
        <taxon>Mammalia</taxon>
        <taxon>Eutheria</taxon>
        <taxon>Euarchontoglires</taxon>
        <taxon>Glires</taxon>
        <taxon>Rodentia</taxon>
        <taxon>Castorimorpha</taxon>
        <taxon>Castoridae</taxon>
        <taxon>Castor</taxon>
    </lineage>
</organism>
<protein>
    <recommendedName>
        <fullName evidence="2">YjeF N-terminal domain-containing protein</fullName>
    </recommendedName>
</protein>
<dbReference type="GO" id="GO:0005739">
    <property type="term" value="C:mitochondrion"/>
    <property type="evidence" value="ECO:0007669"/>
    <property type="project" value="TreeGrafter"/>
</dbReference>
<gene>
    <name evidence="3" type="primary">Yjefn3</name>
</gene>
<evidence type="ECO:0000256" key="1">
    <source>
        <dbReference type="SAM" id="MobiDB-lite"/>
    </source>
</evidence>
<dbReference type="SUPFAM" id="SSF64153">
    <property type="entry name" value="YjeF N-terminal domain-like"/>
    <property type="match status" value="1"/>
</dbReference>
<dbReference type="PROSITE" id="PS51385">
    <property type="entry name" value="YJEF_N"/>
    <property type="match status" value="1"/>
</dbReference>
<sequence length="300" mass="32003">MLACGRQGARAPGAWTPASRGLPFTQSLWDGETEQESEDPSGCACPCVALCRPAHLSGCLSISPLSPSTAEAAALERELLEDYRFGRLQLVELCGHASAVAVTKVFPLTSLSRKQRTVLVVCGPEQNGAVGLVCARHLRVFEYEPTIFYPTRSLDGLHRDLTTQCEKMDIPFLSYLPTEVQLINDAYGLVVDAVLGPGVEPAEAGGPCTRALATLKLLSIPLAGTRRPAATRRTGCGRTCWCRSLRPSAAPAASPDATTSWPAGSCRTTCAASSPCACRGTRAPTAWRRCDRHPRAPPSR</sequence>
<reference evidence="3" key="1">
    <citation type="submission" date="2023-09" db="UniProtKB">
        <authorList>
            <consortium name="Ensembl"/>
        </authorList>
    </citation>
    <scope>IDENTIFICATION</scope>
</reference>
<dbReference type="AlphaFoldDB" id="A0A8C0WN12"/>
<dbReference type="InterPro" id="IPR004443">
    <property type="entry name" value="YjeF_N_dom"/>
</dbReference>
<dbReference type="GO" id="GO:0052856">
    <property type="term" value="F:NAD(P)HX epimerase activity"/>
    <property type="evidence" value="ECO:0007669"/>
    <property type="project" value="TreeGrafter"/>
</dbReference>
<feature type="domain" description="YjeF N-terminal" evidence="2">
    <location>
        <begin position="72"/>
        <end position="300"/>
    </location>
</feature>
<evidence type="ECO:0000259" key="2">
    <source>
        <dbReference type="PROSITE" id="PS51385"/>
    </source>
</evidence>
<dbReference type="Gene3D" id="3.40.50.10260">
    <property type="entry name" value="YjeF N-terminal domain"/>
    <property type="match status" value="1"/>
</dbReference>
<dbReference type="Ensembl" id="ENSCCNT00000018949.1">
    <property type="protein sequence ID" value="ENSCCNP00000014450.1"/>
    <property type="gene ID" value="ENSCCNG00000014943.1"/>
</dbReference>
<evidence type="ECO:0000313" key="3">
    <source>
        <dbReference type="Ensembl" id="ENSCCNP00000014450.1"/>
    </source>
</evidence>
<proteinExistence type="predicted"/>
<dbReference type="Pfam" id="PF03853">
    <property type="entry name" value="YjeF_N"/>
    <property type="match status" value="1"/>
</dbReference>
<accession>A0A8C0WN12</accession>
<dbReference type="PANTHER" id="PTHR13232:SF12">
    <property type="entry name" value="YJEF N-TERMINAL DOMAIN-CONTAINING PROTEIN 3"/>
    <property type="match status" value="1"/>
</dbReference>
<name>A0A8C0WN12_CASCN</name>
<dbReference type="PANTHER" id="PTHR13232">
    <property type="entry name" value="NAD(P)H-HYDRATE EPIMERASE"/>
    <property type="match status" value="1"/>
</dbReference>